<gene>
    <name evidence="1" type="ORF">KB213_11690</name>
</gene>
<name>A0ABS5E9X0_9PROT</name>
<evidence type="ECO:0000313" key="1">
    <source>
        <dbReference type="EMBL" id="MBR0560711.1"/>
    </source>
</evidence>
<comment type="caution">
    <text evidence="1">The sequence shown here is derived from an EMBL/GenBank/DDBJ whole genome shotgun (WGS) entry which is preliminary data.</text>
</comment>
<reference evidence="1 2" key="1">
    <citation type="submission" date="2021-04" db="EMBL/GenBank/DDBJ databases">
        <title>The complete genome sequence of Neokomagataea sp. TBRC 2177.</title>
        <authorList>
            <person name="Charoenyingcharoen P."/>
            <person name="Yukphan P."/>
        </authorList>
    </citation>
    <scope>NUCLEOTIDE SEQUENCE [LARGE SCALE GENOMIC DNA]</scope>
    <source>
        <strain evidence="1 2">TBRC 2177</strain>
    </source>
</reference>
<dbReference type="EMBL" id="JAGRQH010000016">
    <property type="protein sequence ID" value="MBR0560711.1"/>
    <property type="molecule type" value="Genomic_DNA"/>
</dbReference>
<keyword evidence="2" id="KW-1185">Reference proteome</keyword>
<accession>A0ABS5E9X0</accession>
<evidence type="ECO:0000313" key="2">
    <source>
        <dbReference type="Proteomes" id="UP000677812"/>
    </source>
</evidence>
<dbReference type="RefSeq" id="WP_211683368.1">
    <property type="nucleotide sequence ID" value="NZ_JAGRQH010000016.1"/>
</dbReference>
<proteinExistence type="predicted"/>
<sequence>MSIGDGIAFLDTQATRSDDDRALGRSAIRRWQDCADDARRAWRDQTAQHIFTQMLDPLLNHLEEGLSCAGTLALTHEQTIGNLRSIAGELDISVAAMVMAQNLTPLVQQSGRNASHCLNRAHNDYDQAMGILGEAESRLSSLSHP</sequence>
<protein>
    <submittedName>
        <fullName evidence="1">Uncharacterized protein</fullName>
    </submittedName>
</protein>
<organism evidence="1 2">
    <name type="scientific">Neokomagataea anthophila</name>
    <dbReference type="NCBI Taxonomy" id="2826925"/>
    <lineage>
        <taxon>Bacteria</taxon>
        <taxon>Pseudomonadati</taxon>
        <taxon>Pseudomonadota</taxon>
        <taxon>Alphaproteobacteria</taxon>
        <taxon>Acetobacterales</taxon>
        <taxon>Acetobacteraceae</taxon>
        <taxon>Neokomagataea</taxon>
    </lineage>
</organism>
<dbReference type="Proteomes" id="UP000677812">
    <property type="component" value="Unassembled WGS sequence"/>
</dbReference>